<dbReference type="PANTHER" id="PTHR10472:SF5">
    <property type="entry name" value="D-AMINOACYL-TRNA DEACYLASE 1"/>
    <property type="match status" value="1"/>
</dbReference>
<dbReference type="InterPro" id="IPR023509">
    <property type="entry name" value="DTD-like_sf"/>
</dbReference>
<evidence type="ECO:0000256" key="2">
    <source>
        <dbReference type="ARBA" id="ARBA00022801"/>
    </source>
</evidence>
<evidence type="ECO:0000256" key="3">
    <source>
        <dbReference type="HAMAP-Rule" id="MF_00518"/>
    </source>
</evidence>
<feature type="short sequence motif" description="Gly-cisPro motif, important for rejection of L-amino acids" evidence="3">
    <location>
        <begin position="137"/>
        <end position="138"/>
    </location>
</feature>
<dbReference type="GO" id="GO:0000049">
    <property type="term" value="F:tRNA binding"/>
    <property type="evidence" value="ECO:0007669"/>
    <property type="project" value="UniProtKB-UniRule"/>
</dbReference>
<reference evidence="4 5" key="1">
    <citation type="submission" date="2016-03" db="EMBL/GenBank/DDBJ databases">
        <authorList>
            <person name="Ploux O."/>
        </authorList>
    </citation>
    <scope>NUCLEOTIDE SEQUENCE [LARGE SCALE GENOMIC DNA]</scope>
    <source>
        <strain evidence="4 5">R-45378</strain>
    </source>
</reference>
<dbReference type="Gene3D" id="3.50.80.10">
    <property type="entry name" value="D-tyrosyl-tRNA(Tyr) deacylase"/>
    <property type="match status" value="1"/>
</dbReference>
<dbReference type="HAMAP" id="MF_00518">
    <property type="entry name" value="Deacylase_Dtd"/>
    <property type="match status" value="1"/>
</dbReference>
<dbReference type="PANTHER" id="PTHR10472">
    <property type="entry name" value="D-TYROSYL-TRNA TYR DEACYLASE"/>
    <property type="match status" value="1"/>
</dbReference>
<sequence length="150" mass="16366">MICVIQRVTQAKVTVDGIDIGIIGPGIMALLAVEKADTPKQADRLLERILNYRIFADADDKMNLSLRDIGGGLLLVPQFTLAADTDSGNRPSFASAAPPELGRELFEYARQRAAAIYPHCQFGRFGADMQVSLVNDGPVTFTLRCQDKAR</sequence>
<dbReference type="EMBL" id="LUUJ01000110">
    <property type="protein sequence ID" value="OAI12491.1"/>
    <property type="molecule type" value="Genomic_DNA"/>
</dbReference>
<comment type="function">
    <text evidence="3">An aminoacyl-tRNA editing enzyme that deacylates mischarged D-aminoacyl-tRNAs. Also deacylates mischarged glycyl-tRNA(Ala), protecting cells against glycine mischarging by AlaRS. Acts via tRNA-based rather than protein-based catalysis; rejects L-amino acids rather than detecting D-amino acids in the active site. By recycling D-aminoacyl-tRNA to D-amino acids and free tRNA molecules, this enzyme counteracts the toxicity associated with the formation of D-aminoacyl-tRNA entities in vivo and helps enforce protein L-homochirality.</text>
</comment>
<dbReference type="GO" id="GO:0005737">
    <property type="term" value="C:cytoplasm"/>
    <property type="evidence" value="ECO:0007669"/>
    <property type="project" value="UniProtKB-SubCell"/>
</dbReference>
<dbReference type="RefSeq" id="WP_064042043.1">
    <property type="nucleotide sequence ID" value="NZ_LUUJ01000110.1"/>
</dbReference>
<accession>A0A177N3Q1</accession>
<comment type="catalytic activity">
    <reaction evidence="3">
        <text>glycyl-tRNA(Ala) + H2O = tRNA(Ala) + glycine + H(+)</text>
        <dbReference type="Rhea" id="RHEA:53744"/>
        <dbReference type="Rhea" id="RHEA-COMP:9657"/>
        <dbReference type="Rhea" id="RHEA-COMP:13640"/>
        <dbReference type="ChEBI" id="CHEBI:15377"/>
        <dbReference type="ChEBI" id="CHEBI:15378"/>
        <dbReference type="ChEBI" id="CHEBI:57305"/>
        <dbReference type="ChEBI" id="CHEBI:78442"/>
        <dbReference type="ChEBI" id="CHEBI:78522"/>
    </reaction>
</comment>
<protein>
    <recommendedName>
        <fullName evidence="3">D-aminoacyl-tRNA deacylase</fullName>
        <shortName evidence="3">DTD</shortName>
        <ecNumber evidence="3">3.1.1.96</ecNumber>
    </recommendedName>
    <alternativeName>
        <fullName evidence="3">Gly-tRNA(Ala) deacylase</fullName>
        <ecNumber evidence="3">3.1.1.-</ecNumber>
    </alternativeName>
</protein>
<organism evidence="4 5">
    <name type="scientific">Methylomonas koyamae</name>
    <dbReference type="NCBI Taxonomy" id="702114"/>
    <lineage>
        <taxon>Bacteria</taxon>
        <taxon>Pseudomonadati</taxon>
        <taxon>Pseudomonadota</taxon>
        <taxon>Gammaproteobacteria</taxon>
        <taxon>Methylococcales</taxon>
        <taxon>Methylococcaceae</taxon>
        <taxon>Methylomonas</taxon>
    </lineage>
</organism>
<comment type="caution">
    <text evidence="4">The sequence shown here is derived from an EMBL/GenBank/DDBJ whole genome shotgun (WGS) entry which is preliminary data.</text>
</comment>
<dbReference type="GO" id="GO:0051500">
    <property type="term" value="F:D-tyrosyl-tRNA(Tyr) deacylase activity"/>
    <property type="evidence" value="ECO:0007669"/>
    <property type="project" value="TreeGrafter"/>
</dbReference>
<dbReference type="InterPro" id="IPR003732">
    <property type="entry name" value="Daa-tRNA_deacyls_DTD"/>
</dbReference>
<comment type="subunit">
    <text evidence="3">Homodimer.</text>
</comment>
<dbReference type="Proteomes" id="UP000077857">
    <property type="component" value="Unassembled WGS sequence"/>
</dbReference>
<evidence type="ECO:0000313" key="4">
    <source>
        <dbReference type="EMBL" id="OAI12491.1"/>
    </source>
</evidence>
<dbReference type="SUPFAM" id="SSF69500">
    <property type="entry name" value="DTD-like"/>
    <property type="match status" value="1"/>
</dbReference>
<dbReference type="AlphaFoldDB" id="A0A177N3Q1"/>
<dbReference type="GO" id="GO:0106026">
    <property type="term" value="F:Gly-tRNA(Ala) deacylase activity"/>
    <property type="evidence" value="ECO:0007669"/>
    <property type="project" value="UniProtKB-UniRule"/>
</dbReference>
<keyword evidence="3" id="KW-0694">RNA-binding</keyword>
<keyword evidence="3" id="KW-0963">Cytoplasm</keyword>
<comment type="subcellular location">
    <subcellularLocation>
        <location evidence="3">Cytoplasm</location>
    </subcellularLocation>
</comment>
<keyword evidence="2 3" id="KW-0378">Hydrolase</keyword>
<evidence type="ECO:0000313" key="5">
    <source>
        <dbReference type="Proteomes" id="UP000077857"/>
    </source>
</evidence>
<dbReference type="EC" id="3.1.1.96" evidence="3"/>
<comment type="similarity">
    <text evidence="1 3">Belongs to the DTD family.</text>
</comment>
<dbReference type="OrthoDB" id="9801395at2"/>
<comment type="catalytic activity">
    <reaction evidence="3">
        <text>a D-aminoacyl-tRNA + H2O = a tRNA + a D-alpha-amino acid + H(+)</text>
        <dbReference type="Rhea" id="RHEA:13953"/>
        <dbReference type="Rhea" id="RHEA-COMP:10123"/>
        <dbReference type="Rhea" id="RHEA-COMP:10124"/>
        <dbReference type="ChEBI" id="CHEBI:15377"/>
        <dbReference type="ChEBI" id="CHEBI:15378"/>
        <dbReference type="ChEBI" id="CHEBI:59871"/>
        <dbReference type="ChEBI" id="CHEBI:78442"/>
        <dbReference type="ChEBI" id="CHEBI:79333"/>
        <dbReference type="EC" id="3.1.1.96"/>
    </reaction>
</comment>
<dbReference type="FunFam" id="3.50.80.10:FF:000001">
    <property type="entry name" value="D-aminoacyl-tRNA deacylase"/>
    <property type="match status" value="1"/>
</dbReference>
<dbReference type="GO" id="GO:0019478">
    <property type="term" value="P:D-amino acid catabolic process"/>
    <property type="evidence" value="ECO:0007669"/>
    <property type="project" value="UniProtKB-UniRule"/>
</dbReference>
<proteinExistence type="inferred from homology"/>
<name>A0A177N3Q1_9GAMM</name>
<dbReference type="GO" id="GO:0043908">
    <property type="term" value="F:Ser(Gly)-tRNA(Ala) hydrolase activity"/>
    <property type="evidence" value="ECO:0007669"/>
    <property type="project" value="UniProtKB-UniRule"/>
</dbReference>
<gene>
    <name evidence="3" type="primary">dtd</name>
    <name evidence="4" type="ORF">A1507_03170</name>
</gene>
<comment type="domain">
    <text evidence="3">A Gly-cisPro motif from one monomer fits into the active site of the other monomer to allow specific chiral rejection of L-amino acids.</text>
</comment>
<keyword evidence="3" id="KW-0820">tRNA-binding</keyword>
<evidence type="ECO:0000256" key="1">
    <source>
        <dbReference type="ARBA" id="ARBA00009673"/>
    </source>
</evidence>
<dbReference type="NCBIfam" id="TIGR00256">
    <property type="entry name" value="D-aminoacyl-tRNA deacylase"/>
    <property type="match status" value="1"/>
</dbReference>
<dbReference type="EC" id="3.1.1.-" evidence="3"/>
<dbReference type="Pfam" id="PF02580">
    <property type="entry name" value="Tyr_Deacylase"/>
    <property type="match status" value="1"/>
</dbReference>